<feature type="compositionally biased region" description="Pro residues" evidence="1">
    <location>
        <begin position="489"/>
        <end position="501"/>
    </location>
</feature>
<protein>
    <submittedName>
        <fullName evidence="2">Uncharacterized protein</fullName>
    </submittedName>
</protein>
<feature type="region of interest" description="Disordered" evidence="1">
    <location>
        <begin position="479"/>
        <end position="543"/>
    </location>
</feature>
<reference evidence="2" key="2">
    <citation type="submission" date="2020-11" db="EMBL/GenBank/DDBJ databases">
        <authorList>
            <consortium name="DOE Joint Genome Institute"/>
            <person name="Kuo A."/>
            <person name="Miyauchi S."/>
            <person name="Kiss E."/>
            <person name="Drula E."/>
            <person name="Kohler A."/>
            <person name="Sanchez-Garcia M."/>
            <person name="Andreopoulos B."/>
            <person name="Barry K.W."/>
            <person name="Bonito G."/>
            <person name="Buee M."/>
            <person name="Carver A."/>
            <person name="Chen C."/>
            <person name="Cichocki N."/>
            <person name="Clum A."/>
            <person name="Culley D."/>
            <person name="Crous P.W."/>
            <person name="Fauchery L."/>
            <person name="Girlanda M."/>
            <person name="Hayes R."/>
            <person name="Keri Z."/>
            <person name="Labutti K."/>
            <person name="Lipzen A."/>
            <person name="Lombard V."/>
            <person name="Magnuson J."/>
            <person name="Maillard F."/>
            <person name="Morin E."/>
            <person name="Murat C."/>
            <person name="Nolan M."/>
            <person name="Ohm R."/>
            <person name="Pangilinan J."/>
            <person name="Pereira M."/>
            <person name="Perotto S."/>
            <person name="Peter M."/>
            <person name="Riley R."/>
            <person name="Sitrit Y."/>
            <person name="Stielow B."/>
            <person name="Szollosi G."/>
            <person name="Zifcakova L."/>
            <person name="Stursova M."/>
            <person name="Spatafora J.W."/>
            <person name="Tedersoo L."/>
            <person name="Vaario L.-M."/>
            <person name="Yamada A."/>
            <person name="Yan M."/>
            <person name="Wang P."/>
            <person name="Xu J."/>
            <person name="Bruns T."/>
            <person name="Baldrian P."/>
            <person name="Vilgalys R."/>
            <person name="Henrissat B."/>
            <person name="Grigoriev I.V."/>
            <person name="Hibbett D."/>
            <person name="Nagy L.G."/>
            <person name="Martin F.M."/>
        </authorList>
    </citation>
    <scope>NUCLEOTIDE SEQUENCE</scope>
    <source>
        <strain evidence="2">UH-Tt-Lm1</strain>
    </source>
</reference>
<feature type="region of interest" description="Disordered" evidence="1">
    <location>
        <begin position="434"/>
        <end position="455"/>
    </location>
</feature>
<dbReference type="AlphaFoldDB" id="A0A9P6H5X0"/>
<keyword evidence="3" id="KW-1185">Reference proteome</keyword>
<organism evidence="2 3">
    <name type="scientific">Thelephora terrestris</name>
    <dbReference type="NCBI Taxonomy" id="56493"/>
    <lineage>
        <taxon>Eukaryota</taxon>
        <taxon>Fungi</taxon>
        <taxon>Dikarya</taxon>
        <taxon>Basidiomycota</taxon>
        <taxon>Agaricomycotina</taxon>
        <taxon>Agaricomycetes</taxon>
        <taxon>Thelephorales</taxon>
        <taxon>Thelephoraceae</taxon>
        <taxon>Thelephora</taxon>
    </lineage>
</organism>
<name>A0A9P6H5X0_9AGAM</name>
<feature type="compositionally biased region" description="Low complexity" evidence="1">
    <location>
        <begin position="527"/>
        <end position="543"/>
    </location>
</feature>
<gene>
    <name evidence="2" type="ORF">BJ322DRAFT_1172217</name>
</gene>
<dbReference type="InterPro" id="IPR046521">
    <property type="entry name" value="DUF6698"/>
</dbReference>
<feature type="compositionally biased region" description="Low complexity" evidence="1">
    <location>
        <begin position="442"/>
        <end position="455"/>
    </location>
</feature>
<dbReference type="Pfam" id="PF20414">
    <property type="entry name" value="DUF6698"/>
    <property type="match status" value="1"/>
</dbReference>
<reference evidence="2" key="1">
    <citation type="journal article" date="2020" name="Nat. Commun.">
        <title>Large-scale genome sequencing of mycorrhizal fungi provides insights into the early evolution of symbiotic traits.</title>
        <authorList>
            <person name="Miyauchi S."/>
            <person name="Kiss E."/>
            <person name="Kuo A."/>
            <person name="Drula E."/>
            <person name="Kohler A."/>
            <person name="Sanchez-Garcia M."/>
            <person name="Morin E."/>
            <person name="Andreopoulos B."/>
            <person name="Barry K.W."/>
            <person name="Bonito G."/>
            <person name="Buee M."/>
            <person name="Carver A."/>
            <person name="Chen C."/>
            <person name="Cichocki N."/>
            <person name="Clum A."/>
            <person name="Culley D."/>
            <person name="Crous P.W."/>
            <person name="Fauchery L."/>
            <person name="Girlanda M."/>
            <person name="Hayes R.D."/>
            <person name="Keri Z."/>
            <person name="LaButti K."/>
            <person name="Lipzen A."/>
            <person name="Lombard V."/>
            <person name="Magnuson J."/>
            <person name="Maillard F."/>
            <person name="Murat C."/>
            <person name="Nolan M."/>
            <person name="Ohm R.A."/>
            <person name="Pangilinan J."/>
            <person name="Pereira M.F."/>
            <person name="Perotto S."/>
            <person name="Peter M."/>
            <person name="Pfister S."/>
            <person name="Riley R."/>
            <person name="Sitrit Y."/>
            <person name="Stielow J.B."/>
            <person name="Szollosi G."/>
            <person name="Zifcakova L."/>
            <person name="Stursova M."/>
            <person name="Spatafora J.W."/>
            <person name="Tedersoo L."/>
            <person name="Vaario L.M."/>
            <person name="Yamada A."/>
            <person name="Yan M."/>
            <person name="Wang P."/>
            <person name="Xu J."/>
            <person name="Bruns T."/>
            <person name="Baldrian P."/>
            <person name="Vilgalys R."/>
            <person name="Dunand C."/>
            <person name="Henrissat B."/>
            <person name="Grigoriev I.V."/>
            <person name="Hibbett D."/>
            <person name="Nagy L.G."/>
            <person name="Martin F.M."/>
        </authorList>
    </citation>
    <scope>NUCLEOTIDE SEQUENCE</scope>
    <source>
        <strain evidence="2">UH-Tt-Lm1</strain>
    </source>
</reference>
<proteinExistence type="predicted"/>
<accession>A0A9P6H5X0</accession>
<evidence type="ECO:0000256" key="1">
    <source>
        <dbReference type="SAM" id="MobiDB-lite"/>
    </source>
</evidence>
<evidence type="ECO:0000313" key="2">
    <source>
        <dbReference type="EMBL" id="KAF9779196.1"/>
    </source>
</evidence>
<comment type="caution">
    <text evidence="2">The sequence shown here is derived from an EMBL/GenBank/DDBJ whole genome shotgun (WGS) entry which is preliminary data.</text>
</comment>
<dbReference type="OrthoDB" id="3231188at2759"/>
<dbReference type="Proteomes" id="UP000736335">
    <property type="component" value="Unassembled WGS sequence"/>
</dbReference>
<dbReference type="EMBL" id="WIUZ02000020">
    <property type="protein sequence ID" value="KAF9779196.1"/>
    <property type="molecule type" value="Genomic_DNA"/>
</dbReference>
<sequence>MALILRLNETGSTTNTLTRSALSQHADTSERVPLYLKLKATLHPDRAMVAPAGQFYDDSESPEELDSSPTEGGSIVDEIKVEAAKLRAENRVLKSTVTVGQGQTSSTASSVSLTASSEDKATLSDFRAAGKQFAILGDLWPQRGILRRPCPPRLKPLDPWNFNRCANDATWDEGNVAELYQLLPERYHDLIEHSALFSEQFIKGAGHSRIYLIDTVRRNASKIYSLGPTISVDFYSKDYHRATVPMFVNLLGSHKKKDEQYALYPRVLFTNYEVSDTELFGSPAILNILKAMLRGPTSVGSASTQRSGPKGSAHTWDLKSITPGCIAMAAVVAQFIISPDHVFMEKGGITKINYRNRFKVYKKFIIRNADTPRMKRLVAQLNADLLHIHSPDNEVTPSSTGEPDVTDEEADFCHAFQNEVVLSGSTEDVHTVSTTSPISALSTSVSTRVEPVPSSTSVSVHVEPVLSSISVSAHVELVPSTSNPDTVGGPPPTRPGEPPAVPGHKEGAAGKPTMDTEENPKRRSARKAGGATKKGTKGKAVNA</sequence>
<evidence type="ECO:0000313" key="3">
    <source>
        <dbReference type="Proteomes" id="UP000736335"/>
    </source>
</evidence>